<dbReference type="Gene3D" id="2.150.10.10">
    <property type="entry name" value="Serralysin-like metalloprotease, C-terminal"/>
    <property type="match status" value="1"/>
</dbReference>
<keyword evidence="2" id="KW-0964">Secreted</keyword>
<evidence type="ECO:0000256" key="2">
    <source>
        <dbReference type="ARBA" id="ARBA00022525"/>
    </source>
</evidence>
<dbReference type="EMBL" id="JAJOMB010000011">
    <property type="protein sequence ID" value="MCD5313320.1"/>
    <property type="molecule type" value="Genomic_DNA"/>
</dbReference>
<comment type="caution">
    <text evidence="5">The sequence shown here is derived from an EMBL/GenBank/DDBJ whole genome shotgun (WGS) entry which is preliminary data.</text>
</comment>
<dbReference type="AlphaFoldDB" id="A0A9X1NG57"/>
<evidence type="ECO:0000313" key="5">
    <source>
        <dbReference type="EMBL" id="MCD5313320.1"/>
    </source>
</evidence>
<comment type="subcellular location">
    <subcellularLocation>
        <location evidence="1">Secreted</location>
    </subcellularLocation>
</comment>
<dbReference type="GO" id="GO:0005576">
    <property type="term" value="C:extracellular region"/>
    <property type="evidence" value="ECO:0007669"/>
    <property type="project" value="UniProtKB-SubCell"/>
</dbReference>
<dbReference type="Proteomes" id="UP001138997">
    <property type="component" value="Unassembled WGS sequence"/>
</dbReference>
<feature type="chain" id="PRO_5040760512" description="Calcium-binding protein" evidence="4">
    <location>
        <begin position="28"/>
        <end position="280"/>
    </location>
</feature>
<organism evidence="5 6">
    <name type="scientific">Kineosporia babensis</name>
    <dbReference type="NCBI Taxonomy" id="499548"/>
    <lineage>
        <taxon>Bacteria</taxon>
        <taxon>Bacillati</taxon>
        <taxon>Actinomycetota</taxon>
        <taxon>Actinomycetes</taxon>
        <taxon>Kineosporiales</taxon>
        <taxon>Kineosporiaceae</taxon>
        <taxon>Kineosporia</taxon>
    </lineage>
</organism>
<evidence type="ECO:0000256" key="1">
    <source>
        <dbReference type="ARBA" id="ARBA00004613"/>
    </source>
</evidence>
<proteinExistence type="predicted"/>
<evidence type="ECO:0008006" key="7">
    <source>
        <dbReference type="Google" id="ProtNLM"/>
    </source>
</evidence>
<dbReference type="InterPro" id="IPR050557">
    <property type="entry name" value="RTX_toxin/Mannuronan_C5-epim"/>
</dbReference>
<name>A0A9X1NG57_9ACTN</name>
<dbReference type="Pfam" id="PF00353">
    <property type="entry name" value="HemolysinCabind"/>
    <property type="match status" value="2"/>
</dbReference>
<feature type="signal peptide" evidence="4">
    <location>
        <begin position="1"/>
        <end position="27"/>
    </location>
</feature>
<dbReference type="GO" id="GO:0005509">
    <property type="term" value="F:calcium ion binding"/>
    <property type="evidence" value="ECO:0007669"/>
    <property type="project" value="InterPro"/>
</dbReference>
<evidence type="ECO:0000256" key="4">
    <source>
        <dbReference type="SAM" id="SignalP"/>
    </source>
</evidence>
<protein>
    <recommendedName>
        <fullName evidence="7">Calcium-binding protein</fullName>
    </recommendedName>
</protein>
<accession>A0A9X1NG57</accession>
<reference evidence="5" key="1">
    <citation type="submission" date="2021-11" db="EMBL/GenBank/DDBJ databases">
        <title>Streptomyces corallinus and Kineosporia corallina sp. nov., two new coral-derived marine actinobacteria.</title>
        <authorList>
            <person name="Buangrab K."/>
            <person name="Sutthacheep M."/>
            <person name="Yeemin T."/>
            <person name="Harunari E."/>
            <person name="Igarashi Y."/>
            <person name="Sripreechasak P."/>
            <person name="Kanchanasin P."/>
            <person name="Tanasupawat S."/>
            <person name="Phongsopitanun W."/>
        </authorList>
    </citation>
    <scope>NUCLEOTIDE SEQUENCE</scope>
    <source>
        <strain evidence="5">JCM 31032</strain>
    </source>
</reference>
<dbReference type="PRINTS" id="PR00313">
    <property type="entry name" value="CABNDNGRPT"/>
</dbReference>
<dbReference type="RefSeq" id="WP_231444400.1">
    <property type="nucleotide sequence ID" value="NZ_JAJOMB010000011.1"/>
</dbReference>
<evidence type="ECO:0000256" key="3">
    <source>
        <dbReference type="SAM" id="MobiDB-lite"/>
    </source>
</evidence>
<sequence length="280" mass="29226">MRFVLRPVSALALVTAGSLIAAGPAPAGPPSGQALVGIQNLRLIYTAAPGHDNRLTVTMQPAEGAFYEYLLEDNHAMNAVEGCDYPTPGDLTKVSCLVEMFDSRDPAVLGQFRLGDGDDTVRFVNTTEQAYYANEFWLGTGNDKATTRQADGSLDGSGIWGQNGRDVITAGRIGDLGGVWGGNHDDTISIGPGGYNSAHGGNGNDKLQALDGVLYGDDGNDLLDGGPTADSLYGGPGNDRIHGRAGADRIYGNSGNDKLYGGRGTDFISGGPGRDHIEHD</sequence>
<keyword evidence="6" id="KW-1185">Reference proteome</keyword>
<dbReference type="PANTHER" id="PTHR38340:SF1">
    <property type="entry name" value="S-LAYER PROTEIN"/>
    <property type="match status" value="1"/>
</dbReference>
<gene>
    <name evidence="5" type="ORF">LR394_20640</name>
</gene>
<evidence type="ECO:0000313" key="6">
    <source>
        <dbReference type="Proteomes" id="UP001138997"/>
    </source>
</evidence>
<dbReference type="InterPro" id="IPR018511">
    <property type="entry name" value="Hemolysin-typ_Ca-bd_CS"/>
</dbReference>
<feature type="region of interest" description="Disordered" evidence="3">
    <location>
        <begin position="261"/>
        <end position="280"/>
    </location>
</feature>
<dbReference type="PROSITE" id="PS00330">
    <property type="entry name" value="HEMOLYSIN_CALCIUM"/>
    <property type="match status" value="2"/>
</dbReference>
<dbReference type="InterPro" id="IPR001343">
    <property type="entry name" value="Hemolysn_Ca-bd"/>
</dbReference>
<dbReference type="PANTHER" id="PTHR38340">
    <property type="entry name" value="S-LAYER PROTEIN"/>
    <property type="match status" value="1"/>
</dbReference>
<keyword evidence="4" id="KW-0732">Signal</keyword>
<dbReference type="InterPro" id="IPR011049">
    <property type="entry name" value="Serralysin-like_metalloprot_C"/>
</dbReference>
<dbReference type="SUPFAM" id="SSF51120">
    <property type="entry name" value="beta-Roll"/>
    <property type="match status" value="1"/>
</dbReference>